<dbReference type="AlphaFoldDB" id="A0A4Y4B0G3"/>
<evidence type="ECO:0000313" key="3">
    <source>
        <dbReference type="Proteomes" id="UP000316775"/>
    </source>
</evidence>
<feature type="chain" id="PRO_5022852800" evidence="1">
    <location>
        <begin position="30"/>
        <end position="498"/>
    </location>
</feature>
<comment type="caution">
    <text evidence="2">The sequence shown here is derived from an EMBL/GenBank/DDBJ whole genome shotgun (WGS) entry which is preliminary data.</text>
</comment>
<sequence>MLRNNKPKLKLHSKLLALLFILTTFISCTDTTENTKQSLETNKSITQESAINSKMEQLNVSVINQTIVTNLTQSGGPDINYLRGMALGGNGGFVDTNTNPKTVMDLMSTNNFKAINGIRNLYKEPKLGNGEFYKEGTVYKNRQQADYTNIRNYAKNKGFVIINQVAGTPDNTSNPLYPLDTSYFTSDGDYVPLPTTGASMQAFQDNYVQWALAADQALGANYHSIWIGHQEPTHTLGTKVPTTDATKKENINRFVDYWKPIAAGLKAGGAKVGGIQLPSDANGLYQYAVDRLKLKQVDVDYLTFQFYRWGEPTAIASAISALNSYNQTYSGTKIIIDRGHWHKECCDGIISEAVTTSKGMIDYLKGEKLLMDDANLIYAAMYDNTQTNANNLQWKIHSWLNNTSNKRRPLTGLPAGINGFALGGTSAFYAVIWSKSANTNNITLRVDGSTFSSSANLVVKKASDTNFTTVTSTWNSTAKTIGPITMLTNEIYLISLKP</sequence>
<gene>
    <name evidence="2" type="ORF">FFL01_22990</name>
</gene>
<keyword evidence="3" id="KW-1185">Reference proteome</keyword>
<dbReference type="Proteomes" id="UP000316775">
    <property type="component" value="Unassembled WGS sequence"/>
</dbReference>
<name>A0A4Y4B0G3_9FLAO</name>
<feature type="signal peptide" evidence="1">
    <location>
        <begin position="1"/>
        <end position="29"/>
    </location>
</feature>
<dbReference type="SUPFAM" id="SSF51445">
    <property type="entry name" value="(Trans)glycosidases"/>
    <property type="match status" value="1"/>
</dbReference>
<accession>A0A4Y4B0G3</accession>
<evidence type="ECO:0000256" key="1">
    <source>
        <dbReference type="SAM" id="SignalP"/>
    </source>
</evidence>
<dbReference type="InterPro" id="IPR017853">
    <property type="entry name" value="GH"/>
</dbReference>
<dbReference type="PROSITE" id="PS51257">
    <property type="entry name" value="PROKAR_LIPOPROTEIN"/>
    <property type="match status" value="1"/>
</dbReference>
<protein>
    <submittedName>
        <fullName evidence="2">Uncharacterized protein</fullName>
    </submittedName>
</protein>
<organism evidence="2 3">
    <name type="scientific">Flavobacterium flevense</name>
    <dbReference type="NCBI Taxonomy" id="983"/>
    <lineage>
        <taxon>Bacteria</taxon>
        <taxon>Pseudomonadati</taxon>
        <taxon>Bacteroidota</taxon>
        <taxon>Flavobacteriia</taxon>
        <taxon>Flavobacteriales</taxon>
        <taxon>Flavobacteriaceae</taxon>
        <taxon>Flavobacterium</taxon>
    </lineage>
</organism>
<evidence type="ECO:0000313" key="2">
    <source>
        <dbReference type="EMBL" id="GEC72760.1"/>
    </source>
</evidence>
<proteinExistence type="predicted"/>
<keyword evidence="1" id="KW-0732">Signal</keyword>
<dbReference type="EMBL" id="BJNP01000025">
    <property type="protein sequence ID" value="GEC72760.1"/>
    <property type="molecule type" value="Genomic_DNA"/>
</dbReference>
<reference evidence="2 3" key="1">
    <citation type="submission" date="2019-06" db="EMBL/GenBank/DDBJ databases">
        <title>Whole genome shotgun sequence of Flavobacterium flevense NBRC 14960.</title>
        <authorList>
            <person name="Hosoyama A."/>
            <person name="Uohara A."/>
            <person name="Ohji S."/>
            <person name="Ichikawa N."/>
        </authorList>
    </citation>
    <scope>NUCLEOTIDE SEQUENCE [LARGE SCALE GENOMIC DNA]</scope>
    <source>
        <strain evidence="2 3">NBRC 14960</strain>
    </source>
</reference>
<dbReference type="STRING" id="983.SAMN05443543_11512"/>